<dbReference type="PROSITE" id="PS51273">
    <property type="entry name" value="GATASE_TYPE_1"/>
    <property type="match status" value="1"/>
</dbReference>
<dbReference type="RefSeq" id="WP_263541994.1">
    <property type="nucleotide sequence ID" value="NZ_JAOVZO020000018.1"/>
</dbReference>
<accession>A0A9X3YMC5</accession>
<dbReference type="InterPro" id="IPR011697">
    <property type="entry name" value="Peptidase_C26"/>
</dbReference>
<gene>
    <name evidence="1" type="ORF">OD750_017570</name>
</gene>
<dbReference type="Proteomes" id="UP001139971">
    <property type="component" value="Unassembled WGS sequence"/>
</dbReference>
<dbReference type="Pfam" id="PF07722">
    <property type="entry name" value="Peptidase_C26"/>
    <property type="match status" value="1"/>
</dbReference>
<dbReference type="CDD" id="cd01745">
    <property type="entry name" value="GATase1_2"/>
    <property type="match status" value="1"/>
</dbReference>
<organism evidence="1 2">
    <name type="scientific">Tahibacter soli</name>
    <dbReference type="NCBI Taxonomy" id="2983605"/>
    <lineage>
        <taxon>Bacteria</taxon>
        <taxon>Pseudomonadati</taxon>
        <taxon>Pseudomonadota</taxon>
        <taxon>Gammaproteobacteria</taxon>
        <taxon>Lysobacterales</taxon>
        <taxon>Rhodanobacteraceae</taxon>
        <taxon>Tahibacter</taxon>
    </lineage>
</organism>
<evidence type="ECO:0000313" key="2">
    <source>
        <dbReference type="Proteomes" id="UP001139971"/>
    </source>
</evidence>
<dbReference type="InterPro" id="IPR044668">
    <property type="entry name" value="PuuD-like"/>
</dbReference>
<dbReference type="PANTHER" id="PTHR43235">
    <property type="entry name" value="GLUTAMINE AMIDOTRANSFERASE PB2B2.05-RELATED"/>
    <property type="match status" value="1"/>
</dbReference>
<comment type="caution">
    <text evidence="1">The sequence shown here is derived from an EMBL/GenBank/DDBJ whole genome shotgun (WGS) entry which is preliminary data.</text>
</comment>
<dbReference type="GO" id="GO:0006598">
    <property type="term" value="P:polyamine catabolic process"/>
    <property type="evidence" value="ECO:0007669"/>
    <property type="project" value="TreeGrafter"/>
</dbReference>
<dbReference type="EMBL" id="JAOVZO020000018">
    <property type="protein sequence ID" value="MDC8014359.1"/>
    <property type="molecule type" value="Genomic_DNA"/>
</dbReference>
<evidence type="ECO:0000313" key="1">
    <source>
        <dbReference type="EMBL" id="MDC8014359.1"/>
    </source>
</evidence>
<dbReference type="AlphaFoldDB" id="A0A9X3YMC5"/>
<keyword evidence="2" id="KW-1185">Reference proteome</keyword>
<reference evidence="1" key="1">
    <citation type="submission" date="2023-02" db="EMBL/GenBank/DDBJ databases">
        <title>Tahibacter soli sp. nov. isolated from soil.</title>
        <authorList>
            <person name="Baek J.H."/>
            <person name="Lee J.K."/>
            <person name="Choi D.G."/>
            <person name="Jeon C.O."/>
        </authorList>
    </citation>
    <scope>NUCLEOTIDE SEQUENCE</scope>
    <source>
        <strain evidence="1">BL</strain>
    </source>
</reference>
<protein>
    <submittedName>
        <fullName evidence="1">Gamma-glutamyl-gamma-aminobutyrate hydrolase family protein</fullName>
    </submittedName>
</protein>
<keyword evidence="1" id="KW-0378">Hydrolase</keyword>
<dbReference type="SUPFAM" id="SSF52317">
    <property type="entry name" value="Class I glutamine amidotransferase-like"/>
    <property type="match status" value="1"/>
</dbReference>
<dbReference type="GO" id="GO:0005829">
    <property type="term" value="C:cytosol"/>
    <property type="evidence" value="ECO:0007669"/>
    <property type="project" value="TreeGrafter"/>
</dbReference>
<proteinExistence type="predicted"/>
<dbReference type="InterPro" id="IPR029062">
    <property type="entry name" value="Class_I_gatase-like"/>
</dbReference>
<dbReference type="PANTHER" id="PTHR43235:SF1">
    <property type="entry name" value="GLUTAMINE AMIDOTRANSFERASE PB2B2.05-RELATED"/>
    <property type="match status" value="1"/>
</dbReference>
<dbReference type="GO" id="GO:0033969">
    <property type="term" value="F:gamma-glutamyl-gamma-aminobutyrate hydrolase activity"/>
    <property type="evidence" value="ECO:0007669"/>
    <property type="project" value="TreeGrafter"/>
</dbReference>
<name>A0A9X3YMC5_9GAMM</name>
<sequence>MTRRPETAVRVGITARLARGDAHALGARRKDLLGAESGLVNSVCEAGALPLVLPWPRGLDAAVARHRAHAAADAIDALIVQGGADVAPELFGEKPLRPEWAGDADRDRYEIALVERVLAQGKPVLGICRGCQLLNVVFGGSLHQDLSLQREGSIVHSNPVVYEAHTHAVRLASGGLVATLHGRERGDVASAHHQGIARLGAGLVAEAWCVDDDLIEAVRTDAGWAVGVQWHPELHADDAALLDRLPLFAALVARAAA</sequence>
<dbReference type="Gene3D" id="3.40.50.880">
    <property type="match status" value="1"/>
</dbReference>